<keyword evidence="2" id="KW-1185">Reference proteome</keyword>
<dbReference type="AlphaFoldDB" id="A0A4Y2J6Z7"/>
<evidence type="ECO:0000313" key="1">
    <source>
        <dbReference type="EMBL" id="GBM86053.1"/>
    </source>
</evidence>
<reference evidence="1 2" key="1">
    <citation type="journal article" date="2019" name="Sci. Rep.">
        <title>Orb-weaving spider Araneus ventricosus genome elucidates the spidroin gene catalogue.</title>
        <authorList>
            <person name="Kono N."/>
            <person name="Nakamura H."/>
            <person name="Ohtoshi R."/>
            <person name="Moran D.A.P."/>
            <person name="Shinohara A."/>
            <person name="Yoshida Y."/>
            <person name="Fujiwara M."/>
            <person name="Mori M."/>
            <person name="Tomita M."/>
            <person name="Arakawa K."/>
        </authorList>
    </citation>
    <scope>NUCLEOTIDE SEQUENCE [LARGE SCALE GENOMIC DNA]</scope>
</reference>
<accession>A0A4Y2J6Z7</accession>
<proteinExistence type="predicted"/>
<name>A0A4Y2J6Z7_ARAVE</name>
<organism evidence="1 2">
    <name type="scientific">Araneus ventricosus</name>
    <name type="common">Orbweaver spider</name>
    <name type="synonym">Epeira ventricosa</name>
    <dbReference type="NCBI Taxonomy" id="182803"/>
    <lineage>
        <taxon>Eukaryota</taxon>
        <taxon>Metazoa</taxon>
        <taxon>Ecdysozoa</taxon>
        <taxon>Arthropoda</taxon>
        <taxon>Chelicerata</taxon>
        <taxon>Arachnida</taxon>
        <taxon>Araneae</taxon>
        <taxon>Araneomorphae</taxon>
        <taxon>Entelegynae</taxon>
        <taxon>Araneoidea</taxon>
        <taxon>Araneidae</taxon>
        <taxon>Araneus</taxon>
    </lineage>
</organism>
<gene>
    <name evidence="1" type="ORF">AVEN_247466_1</name>
</gene>
<comment type="caution">
    <text evidence="1">The sequence shown here is derived from an EMBL/GenBank/DDBJ whole genome shotgun (WGS) entry which is preliminary data.</text>
</comment>
<evidence type="ECO:0000313" key="2">
    <source>
        <dbReference type="Proteomes" id="UP000499080"/>
    </source>
</evidence>
<protein>
    <submittedName>
        <fullName evidence="1">Uncharacterized protein</fullName>
    </submittedName>
</protein>
<dbReference type="EMBL" id="BGPR01003282">
    <property type="protein sequence ID" value="GBM86053.1"/>
    <property type="molecule type" value="Genomic_DNA"/>
</dbReference>
<sequence length="85" mass="9578">MGKGYQKNPHFSLEEALAGFCCRVHNQELTTEELMELLCVSQQEAMAESLPEEEKVTAKQHNSSGIRDTLKAWETVASIITLIRQ</sequence>
<dbReference type="Proteomes" id="UP000499080">
    <property type="component" value="Unassembled WGS sequence"/>
</dbReference>